<comment type="caution">
    <text evidence="1">The sequence shown here is derived from an EMBL/GenBank/DDBJ whole genome shotgun (WGS) entry which is preliminary data.</text>
</comment>
<organism evidence="1 2">
    <name type="scientific">Actinocrispum wychmicini</name>
    <dbReference type="NCBI Taxonomy" id="1213861"/>
    <lineage>
        <taxon>Bacteria</taxon>
        <taxon>Bacillati</taxon>
        <taxon>Actinomycetota</taxon>
        <taxon>Actinomycetes</taxon>
        <taxon>Pseudonocardiales</taxon>
        <taxon>Pseudonocardiaceae</taxon>
        <taxon>Actinocrispum</taxon>
    </lineage>
</organism>
<sequence>MFSNRGRSEAVARLRELTGRGLLADWMATAAPADRAGVYQALYQVAWPIVFDMTTRGMELRRGHTDCARGLPCLKAECLDRFHDDVVAVVDGAIRRGTTKVQSLEAWIVTITNSATVDGHRRRRGERGALQRPRVPKWLASELAGDQWLLDLAVRILVWVGLPGTAGTDLWPWDSWAEQRVTMTRDWTHSTPETVRDEVDHVLDRMRTRPEWFAAHVERPLSRKQVPTAGQPDDTPLALVGQHEIDDARLMALARVAIRVIKTRLRHGQDPRSVVPSVLRLVFCGDQAGTWFDRAPHDAPWEDEWLADRLANEMTAGRITVAVMDIVTEGARDLHQRAG</sequence>
<proteinExistence type="predicted"/>
<reference evidence="1 2" key="1">
    <citation type="submission" date="2019-03" db="EMBL/GenBank/DDBJ databases">
        <title>Genomic Encyclopedia of Type Strains, Phase IV (KMG-IV): sequencing the most valuable type-strain genomes for metagenomic binning, comparative biology and taxonomic classification.</title>
        <authorList>
            <person name="Goeker M."/>
        </authorList>
    </citation>
    <scope>NUCLEOTIDE SEQUENCE [LARGE SCALE GENOMIC DNA]</scope>
    <source>
        <strain evidence="1 2">DSM 45934</strain>
    </source>
</reference>
<dbReference type="RefSeq" id="WP_207926163.1">
    <property type="nucleotide sequence ID" value="NZ_SLWS01000004.1"/>
</dbReference>
<keyword evidence="2" id="KW-1185">Reference proteome</keyword>
<name>A0A4R2JS98_9PSEU</name>
<accession>A0A4R2JS98</accession>
<protein>
    <submittedName>
        <fullName evidence="1">Uncharacterized protein</fullName>
    </submittedName>
</protein>
<dbReference type="EMBL" id="SLWS01000004">
    <property type="protein sequence ID" value="TCO59749.1"/>
    <property type="molecule type" value="Genomic_DNA"/>
</dbReference>
<dbReference type="Proteomes" id="UP000295680">
    <property type="component" value="Unassembled WGS sequence"/>
</dbReference>
<evidence type="ECO:0000313" key="2">
    <source>
        <dbReference type="Proteomes" id="UP000295680"/>
    </source>
</evidence>
<dbReference type="AlphaFoldDB" id="A0A4R2JS98"/>
<evidence type="ECO:0000313" key="1">
    <source>
        <dbReference type="EMBL" id="TCO59749.1"/>
    </source>
</evidence>
<gene>
    <name evidence="1" type="ORF">EV192_104592</name>
</gene>